<dbReference type="Gene3D" id="1.10.1200.10">
    <property type="entry name" value="ACP-like"/>
    <property type="match status" value="1"/>
</dbReference>
<evidence type="ECO:0000259" key="3">
    <source>
        <dbReference type="PROSITE" id="PS50075"/>
    </source>
</evidence>
<dbReference type="PANTHER" id="PTHR43775:SF37">
    <property type="entry name" value="SI:DKEY-61P9.11"/>
    <property type="match status" value="1"/>
</dbReference>
<dbReference type="SUPFAM" id="SSF51735">
    <property type="entry name" value="NAD(P)-binding Rossmann-fold domains"/>
    <property type="match status" value="1"/>
</dbReference>
<evidence type="ECO:0000256" key="2">
    <source>
        <dbReference type="ARBA" id="ARBA00022553"/>
    </source>
</evidence>
<evidence type="ECO:0000313" key="4">
    <source>
        <dbReference type="EMBL" id="KAF2008774.1"/>
    </source>
</evidence>
<feature type="domain" description="Carrier" evidence="3">
    <location>
        <begin position="267"/>
        <end position="344"/>
    </location>
</feature>
<dbReference type="GO" id="GO:0044550">
    <property type="term" value="P:secondary metabolite biosynthetic process"/>
    <property type="evidence" value="ECO:0007669"/>
    <property type="project" value="TreeGrafter"/>
</dbReference>
<dbReference type="OrthoDB" id="329835at2759"/>
<evidence type="ECO:0000313" key="5">
    <source>
        <dbReference type="Proteomes" id="UP000799778"/>
    </source>
</evidence>
<dbReference type="PANTHER" id="PTHR43775">
    <property type="entry name" value="FATTY ACID SYNTHASE"/>
    <property type="match status" value="1"/>
</dbReference>
<keyword evidence="1" id="KW-0596">Phosphopantetheine</keyword>
<proteinExistence type="predicted"/>
<gene>
    <name evidence="4" type="ORF">BU24DRAFT_474708</name>
</gene>
<dbReference type="InterPro" id="IPR013968">
    <property type="entry name" value="PKS_KR"/>
</dbReference>
<dbReference type="GO" id="GO:0004312">
    <property type="term" value="F:fatty acid synthase activity"/>
    <property type="evidence" value="ECO:0007669"/>
    <property type="project" value="TreeGrafter"/>
</dbReference>
<dbReference type="RefSeq" id="XP_033377113.1">
    <property type="nucleotide sequence ID" value="XM_033532858.1"/>
</dbReference>
<dbReference type="Pfam" id="PF08659">
    <property type="entry name" value="KR"/>
    <property type="match status" value="1"/>
</dbReference>
<dbReference type="InterPro" id="IPR020806">
    <property type="entry name" value="PKS_PP-bd"/>
</dbReference>
<reference evidence="4" key="1">
    <citation type="journal article" date="2020" name="Stud. Mycol.">
        <title>101 Dothideomycetes genomes: a test case for predicting lifestyles and emergence of pathogens.</title>
        <authorList>
            <person name="Haridas S."/>
            <person name="Albert R."/>
            <person name="Binder M."/>
            <person name="Bloem J."/>
            <person name="Labutti K."/>
            <person name="Salamov A."/>
            <person name="Andreopoulos B."/>
            <person name="Baker S."/>
            <person name="Barry K."/>
            <person name="Bills G."/>
            <person name="Bluhm B."/>
            <person name="Cannon C."/>
            <person name="Castanera R."/>
            <person name="Culley D."/>
            <person name="Daum C."/>
            <person name="Ezra D."/>
            <person name="Gonzalez J."/>
            <person name="Henrissat B."/>
            <person name="Kuo A."/>
            <person name="Liang C."/>
            <person name="Lipzen A."/>
            <person name="Lutzoni F."/>
            <person name="Magnuson J."/>
            <person name="Mondo S."/>
            <person name="Nolan M."/>
            <person name="Ohm R."/>
            <person name="Pangilinan J."/>
            <person name="Park H.-J."/>
            <person name="Ramirez L."/>
            <person name="Alfaro M."/>
            <person name="Sun H."/>
            <person name="Tritt A."/>
            <person name="Yoshinaga Y."/>
            <person name="Zwiers L.-H."/>
            <person name="Turgeon B."/>
            <person name="Goodwin S."/>
            <person name="Spatafora J."/>
            <person name="Crous P."/>
            <person name="Grigoriev I."/>
        </authorList>
    </citation>
    <scope>NUCLEOTIDE SEQUENCE</scope>
    <source>
        <strain evidence="4">CBS 175.79</strain>
    </source>
</reference>
<dbReference type="InterPro" id="IPR036291">
    <property type="entry name" value="NAD(P)-bd_dom_sf"/>
</dbReference>
<evidence type="ECO:0000256" key="1">
    <source>
        <dbReference type="ARBA" id="ARBA00022450"/>
    </source>
</evidence>
<sequence>MQIPQLLQSLRETAEALEYGTDIGSKAVVHFHTNDIVKIAPPRATNRRFSPDGTYIFGDLTAKGVNIKAPPCDVYDEKILKDVLKEASQTMPPVKGVLQATMVLREGIISNLNAEDWHAALAPKRPGYMEPTQQPSQGLGLLRLPQLRRGCLGCLIVGVGWATETDKTNMLVREGYFGMPKNGFMNTLGYCCDLGNQVTSPQQTQLVSGLGNMKNYKPSTESEIYWAWNTICAVLRQMNAATTSEDDEGSNEVRAIELLAAAETHDKAIEVLLQALIGKLSKLFNIPAIDIDPTMPIFSIGIESLVAFEIRHWLMKELEADLAVAESMEDQTLINLANTTAQKSKCTSKA</sequence>
<protein>
    <submittedName>
        <fullName evidence="4">KR-domain-containing protein</fullName>
    </submittedName>
</protein>
<dbReference type="SMART" id="SM00823">
    <property type="entry name" value="PKS_PP"/>
    <property type="match status" value="1"/>
</dbReference>
<keyword evidence="5" id="KW-1185">Reference proteome</keyword>
<dbReference type="GO" id="GO:0031177">
    <property type="term" value="F:phosphopantetheine binding"/>
    <property type="evidence" value="ECO:0007669"/>
    <property type="project" value="InterPro"/>
</dbReference>
<dbReference type="SUPFAM" id="SSF47336">
    <property type="entry name" value="ACP-like"/>
    <property type="match status" value="1"/>
</dbReference>
<dbReference type="InterPro" id="IPR009081">
    <property type="entry name" value="PP-bd_ACP"/>
</dbReference>
<dbReference type="GO" id="GO:0006633">
    <property type="term" value="P:fatty acid biosynthetic process"/>
    <property type="evidence" value="ECO:0007669"/>
    <property type="project" value="TreeGrafter"/>
</dbReference>
<dbReference type="InterPro" id="IPR050091">
    <property type="entry name" value="PKS_NRPS_Biosynth_Enz"/>
</dbReference>
<dbReference type="Pfam" id="PF00550">
    <property type="entry name" value="PP-binding"/>
    <property type="match status" value="1"/>
</dbReference>
<dbReference type="Proteomes" id="UP000799778">
    <property type="component" value="Unassembled WGS sequence"/>
</dbReference>
<dbReference type="InterPro" id="IPR036736">
    <property type="entry name" value="ACP-like_sf"/>
</dbReference>
<keyword evidence="2" id="KW-0597">Phosphoprotein</keyword>
<accession>A0A6A5X7K9</accession>
<name>A0A6A5X7K9_9PLEO</name>
<organism evidence="4 5">
    <name type="scientific">Aaosphaeria arxii CBS 175.79</name>
    <dbReference type="NCBI Taxonomy" id="1450172"/>
    <lineage>
        <taxon>Eukaryota</taxon>
        <taxon>Fungi</taxon>
        <taxon>Dikarya</taxon>
        <taxon>Ascomycota</taxon>
        <taxon>Pezizomycotina</taxon>
        <taxon>Dothideomycetes</taxon>
        <taxon>Pleosporomycetidae</taxon>
        <taxon>Pleosporales</taxon>
        <taxon>Pleosporales incertae sedis</taxon>
        <taxon>Aaosphaeria</taxon>
    </lineage>
</organism>
<dbReference type="Gene3D" id="3.40.50.720">
    <property type="entry name" value="NAD(P)-binding Rossmann-like Domain"/>
    <property type="match status" value="1"/>
</dbReference>
<dbReference type="PROSITE" id="PS50075">
    <property type="entry name" value="CARRIER"/>
    <property type="match status" value="1"/>
</dbReference>
<dbReference type="GeneID" id="54290255"/>
<dbReference type="EMBL" id="ML978081">
    <property type="protein sequence ID" value="KAF2008774.1"/>
    <property type="molecule type" value="Genomic_DNA"/>
</dbReference>
<dbReference type="AlphaFoldDB" id="A0A6A5X7K9"/>